<dbReference type="Proteomes" id="UP001589748">
    <property type="component" value="Unassembled WGS sequence"/>
</dbReference>
<feature type="region of interest" description="Disordered" evidence="1">
    <location>
        <begin position="27"/>
        <end position="48"/>
    </location>
</feature>
<gene>
    <name evidence="2" type="ORF">ACFFVI_01680</name>
</gene>
<evidence type="ECO:0000256" key="1">
    <source>
        <dbReference type="SAM" id="MobiDB-lite"/>
    </source>
</evidence>
<name>A0ABV5LNJ0_9ACTN</name>
<proteinExistence type="predicted"/>
<keyword evidence="3" id="KW-1185">Reference proteome</keyword>
<protein>
    <submittedName>
        <fullName evidence="2">Uncharacterized protein</fullName>
    </submittedName>
</protein>
<evidence type="ECO:0000313" key="2">
    <source>
        <dbReference type="EMBL" id="MFB9375669.1"/>
    </source>
</evidence>
<dbReference type="RefSeq" id="WP_380140120.1">
    <property type="nucleotide sequence ID" value="NZ_JBHLUI010000012.1"/>
</dbReference>
<comment type="caution">
    <text evidence="2">The sequence shown here is derived from an EMBL/GenBank/DDBJ whole genome shotgun (WGS) entry which is preliminary data.</text>
</comment>
<organism evidence="2 3">
    <name type="scientific">Kineococcus gynurae</name>
    <dbReference type="NCBI Taxonomy" id="452979"/>
    <lineage>
        <taxon>Bacteria</taxon>
        <taxon>Bacillati</taxon>
        <taxon>Actinomycetota</taxon>
        <taxon>Actinomycetes</taxon>
        <taxon>Kineosporiales</taxon>
        <taxon>Kineosporiaceae</taxon>
        <taxon>Kineococcus</taxon>
    </lineage>
</organism>
<reference evidence="2 3" key="1">
    <citation type="submission" date="2024-09" db="EMBL/GenBank/DDBJ databases">
        <authorList>
            <person name="Sun Q."/>
            <person name="Mori K."/>
        </authorList>
    </citation>
    <scope>NUCLEOTIDE SEQUENCE [LARGE SCALE GENOMIC DNA]</scope>
    <source>
        <strain evidence="2 3">TISTR 1856</strain>
    </source>
</reference>
<dbReference type="EMBL" id="JBHMDM010000001">
    <property type="protein sequence ID" value="MFB9375669.1"/>
    <property type="molecule type" value="Genomic_DNA"/>
</dbReference>
<sequence>MAVRSGRAGSSAAEQAPFGEGFHVGRTMIGSVPSGDGSGRRKQRLTRAERRRRVSAAILVDNFATGDDLEDFLFRHGADEMYAAGLPELARWTAFRDQHYRPQDLDQLAHDFLLAQTITDDPYHRAALAEAADVVRRCRENGWELDATVD</sequence>
<evidence type="ECO:0000313" key="3">
    <source>
        <dbReference type="Proteomes" id="UP001589748"/>
    </source>
</evidence>
<accession>A0ABV5LNJ0</accession>